<dbReference type="Pfam" id="PF01965">
    <property type="entry name" value="DJ-1_PfpI"/>
    <property type="match status" value="1"/>
</dbReference>
<reference evidence="2 3" key="1">
    <citation type="submission" date="2024-10" db="EMBL/GenBank/DDBJ databases">
        <title>The Natural Products Discovery Center: Release of the First 8490 Sequenced Strains for Exploring Actinobacteria Biosynthetic Diversity.</title>
        <authorList>
            <person name="Kalkreuter E."/>
            <person name="Kautsar S.A."/>
            <person name="Yang D."/>
            <person name="Bader C.D."/>
            <person name="Teijaro C.N."/>
            <person name="Fluegel L."/>
            <person name="Davis C.M."/>
            <person name="Simpson J.R."/>
            <person name="Lauterbach L."/>
            <person name="Steele A.D."/>
            <person name="Gui C."/>
            <person name="Meng S."/>
            <person name="Li G."/>
            <person name="Viehrig K."/>
            <person name="Ye F."/>
            <person name="Su P."/>
            <person name="Kiefer A.F."/>
            <person name="Nichols A."/>
            <person name="Cepeda A.J."/>
            <person name="Yan W."/>
            <person name="Fan B."/>
            <person name="Jiang Y."/>
            <person name="Adhikari A."/>
            <person name="Zheng C.-J."/>
            <person name="Schuster L."/>
            <person name="Cowan T.M."/>
            <person name="Smanski M.J."/>
            <person name="Chevrette M.G."/>
            <person name="De Carvalho L.P.S."/>
            <person name="Shen B."/>
        </authorList>
    </citation>
    <scope>NUCLEOTIDE SEQUENCE [LARGE SCALE GENOMIC DNA]</scope>
    <source>
        <strain evidence="2 3">NPDC000087</strain>
    </source>
</reference>
<dbReference type="Gene3D" id="3.40.50.880">
    <property type="match status" value="1"/>
</dbReference>
<evidence type="ECO:0000313" key="3">
    <source>
        <dbReference type="Proteomes" id="UP001602245"/>
    </source>
</evidence>
<accession>A0ABW6WW99</accession>
<comment type="caution">
    <text evidence="2">The sequence shown here is derived from an EMBL/GenBank/DDBJ whole genome shotgun (WGS) entry which is preliminary data.</text>
</comment>
<dbReference type="InterPro" id="IPR029062">
    <property type="entry name" value="Class_I_gatase-like"/>
</dbReference>
<dbReference type="SUPFAM" id="SSF52317">
    <property type="entry name" value="Class I glutamine amidotransferase-like"/>
    <property type="match status" value="1"/>
</dbReference>
<keyword evidence="3" id="KW-1185">Reference proteome</keyword>
<sequence length="142" mass="14928">MSLHDRSIAVLAYPGYQELEFWYPVLRSREEGATVRIVASSEAGCESHLGYPVVGDADAAGVDVDHLDALIVPGTVTGRPALSDDQIQLIKAVRAAGRPLYAIGTAVATVADLVGSVDPDGTAADADELPDFIRRLRADLAA</sequence>
<proteinExistence type="predicted"/>
<evidence type="ECO:0000313" key="2">
    <source>
        <dbReference type="EMBL" id="MFF5297549.1"/>
    </source>
</evidence>
<feature type="domain" description="DJ-1/PfpI" evidence="1">
    <location>
        <begin position="7"/>
        <end position="109"/>
    </location>
</feature>
<dbReference type="InterPro" id="IPR002818">
    <property type="entry name" value="DJ-1/PfpI"/>
</dbReference>
<organism evidence="2 3">
    <name type="scientific">Paractinoplanes globisporus</name>
    <dbReference type="NCBI Taxonomy" id="113565"/>
    <lineage>
        <taxon>Bacteria</taxon>
        <taxon>Bacillati</taxon>
        <taxon>Actinomycetota</taxon>
        <taxon>Actinomycetes</taxon>
        <taxon>Micromonosporales</taxon>
        <taxon>Micromonosporaceae</taxon>
        <taxon>Paractinoplanes</taxon>
    </lineage>
</organism>
<dbReference type="RefSeq" id="WP_084699220.1">
    <property type="nucleotide sequence ID" value="NZ_JBIAZU010000012.1"/>
</dbReference>
<dbReference type="Proteomes" id="UP001602245">
    <property type="component" value="Unassembled WGS sequence"/>
</dbReference>
<name>A0ABW6WW99_9ACTN</name>
<dbReference type="EMBL" id="JBIAZU010000012">
    <property type="protein sequence ID" value="MFF5297549.1"/>
    <property type="molecule type" value="Genomic_DNA"/>
</dbReference>
<protein>
    <submittedName>
        <fullName evidence="2">DJ-1/PfpI family protein</fullName>
    </submittedName>
</protein>
<gene>
    <name evidence="2" type="ORF">ACFY35_49650</name>
</gene>
<evidence type="ECO:0000259" key="1">
    <source>
        <dbReference type="Pfam" id="PF01965"/>
    </source>
</evidence>